<dbReference type="SMART" id="SM00368">
    <property type="entry name" value="LRR_RI"/>
    <property type="match status" value="7"/>
</dbReference>
<dbReference type="PROSITE" id="PS50141">
    <property type="entry name" value="A_DEAMIN_EDITASE"/>
    <property type="match status" value="1"/>
</dbReference>
<dbReference type="GO" id="GO:0003726">
    <property type="term" value="F:double-stranded RNA adenosine deaminase activity"/>
    <property type="evidence" value="ECO:0007669"/>
    <property type="project" value="TreeGrafter"/>
</dbReference>
<protein>
    <recommendedName>
        <fullName evidence="2">A to I editase domain-containing protein</fullName>
    </recommendedName>
</protein>
<dbReference type="InterPro" id="IPR032675">
    <property type="entry name" value="LRR_dom_sf"/>
</dbReference>
<name>A4S1P7_OSTLU</name>
<dbReference type="eggNOG" id="KOG2777">
    <property type="taxonomic scope" value="Eukaryota"/>
</dbReference>
<dbReference type="GO" id="GO:0005930">
    <property type="term" value="C:axoneme"/>
    <property type="evidence" value="ECO:0007669"/>
    <property type="project" value="UniProtKB-SubCell"/>
</dbReference>
<dbReference type="PANTHER" id="PTHR10910">
    <property type="entry name" value="EUKARYOTE SPECIFIC DSRNA BINDING PROTEIN"/>
    <property type="match status" value="1"/>
</dbReference>
<dbReference type="Gene3D" id="3.80.10.10">
    <property type="entry name" value="Ribonuclease Inhibitor"/>
    <property type="match status" value="2"/>
</dbReference>
<dbReference type="GO" id="GO:0006396">
    <property type="term" value="P:RNA processing"/>
    <property type="evidence" value="ECO:0007669"/>
    <property type="project" value="InterPro"/>
</dbReference>
<dbReference type="OMA" id="RACEANE"/>
<dbReference type="InterPro" id="IPR001611">
    <property type="entry name" value="Leu-rich_rpt"/>
</dbReference>
<evidence type="ECO:0000259" key="2">
    <source>
        <dbReference type="PROSITE" id="PS50141"/>
    </source>
</evidence>
<dbReference type="GO" id="GO:0005730">
    <property type="term" value="C:nucleolus"/>
    <property type="evidence" value="ECO:0007669"/>
    <property type="project" value="TreeGrafter"/>
</dbReference>
<dbReference type="GO" id="GO:0008251">
    <property type="term" value="F:tRNA-specific adenosine deaminase activity"/>
    <property type="evidence" value="ECO:0007669"/>
    <property type="project" value="TreeGrafter"/>
</dbReference>
<keyword evidence="4" id="KW-1185">Reference proteome</keyword>
<dbReference type="EMBL" id="CP000588">
    <property type="protein sequence ID" value="ABO97697.1"/>
    <property type="molecule type" value="Genomic_DNA"/>
</dbReference>
<proteinExistence type="predicted"/>
<gene>
    <name evidence="3" type="ORF">OSTLU_88061</name>
</gene>
<organism evidence="3 4">
    <name type="scientific">Ostreococcus lucimarinus (strain CCE9901)</name>
    <dbReference type="NCBI Taxonomy" id="436017"/>
    <lineage>
        <taxon>Eukaryota</taxon>
        <taxon>Viridiplantae</taxon>
        <taxon>Chlorophyta</taxon>
        <taxon>Mamiellophyceae</taxon>
        <taxon>Mamiellales</taxon>
        <taxon>Bathycoccaceae</taxon>
        <taxon>Ostreococcus</taxon>
    </lineage>
</organism>
<dbReference type="Gramene" id="ABO97697">
    <property type="protein sequence ID" value="ABO97697"/>
    <property type="gene ID" value="OSTLU_88061"/>
</dbReference>
<reference evidence="3 4" key="1">
    <citation type="journal article" date="2007" name="Proc. Natl. Acad. Sci. U.S.A.">
        <title>The tiny eukaryote Ostreococcus provides genomic insights into the paradox of plankton speciation.</title>
        <authorList>
            <person name="Palenik B."/>
            <person name="Grimwood J."/>
            <person name="Aerts A."/>
            <person name="Rouze P."/>
            <person name="Salamov A."/>
            <person name="Putnam N."/>
            <person name="Dupont C."/>
            <person name="Jorgensen R."/>
            <person name="Derelle E."/>
            <person name="Rombauts S."/>
            <person name="Zhou K."/>
            <person name="Otillar R."/>
            <person name="Merchant S.S."/>
            <person name="Podell S."/>
            <person name="Gaasterland T."/>
            <person name="Napoli C."/>
            <person name="Gendler K."/>
            <person name="Manuell A."/>
            <person name="Tai V."/>
            <person name="Vallon O."/>
            <person name="Piganeau G."/>
            <person name="Jancek S."/>
            <person name="Heijde M."/>
            <person name="Jabbari K."/>
            <person name="Bowler C."/>
            <person name="Lohr M."/>
            <person name="Robbens S."/>
            <person name="Werner G."/>
            <person name="Dubchak I."/>
            <person name="Pazour G.J."/>
            <person name="Ren Q."/>
            <person name="Paulsen I."/>
            <person name="Delwiche C."/>
            <person name="Schmutz J."/>
            <person name="Rokhsar D."/>
            <person name="Van de Peer Y."/>
            <person name="Moreau H."/>
            <person name="Grigoriev I.V."/>
        </authorList>
    </citation>
    <scope>NUCLEOTIDE SEQUENCE [LARGE SCALE GENOMIC DNA]</scope>
    <source>
        <strain evidence="3 4">CCE9901</strain>
    </source>
</reference>
<dbReference type="GO" id="GO:0006382">
    <property type="term" value="P:adenosine to inosine editing"/>
    <property type="evidence" value="ECO:0007669"/>
    <property type="project" value="TreeGrafter"/>
</dbReference>
<dbReference type="PANTHER" id="PTHR10910:SF62">
    <property type="entry name" value="AT07585P-RELATED"/>
    <property type="match status" value="1"/>
</dbReference>
<dbReference type="GeneID" id="5003185"/>
<evidence type="ECO:0000313" key="4">
    <source>
        <dbReference type="Proteomes" id="UP000001568"/>
    </source>
</evidence>
<dbReference type="SMART" id="SM00552">
    <property type="entry name" value="ADEAMc"/>
    <property type="match status" value="1"/>
</dbReference>
<evidence type="ECO:0000256" key="1">
    <source>
        <dbReference type="ARBA" id="ARBA00004430"/>
    </source>
</evidence>
<dbReference type="SUPFAM" id="SSF52047">
    <property type="entry name" value="RNI-like"/>
    <property type="match status" value="1"/>
</dbReference>
<dbReference type="RefSeq" id="XP_001419404.1">
    <property type="nucleotide sequence ID" value="XM_001419367.1"/>
</dbReference>
<evidence type="ECO:0000313" key="3">
    <source>
        <dbReference type="EMBL" id="ABO97697.1"/>
    </source>
</evidence>
<sequence>MRPTQSRAARRQVNRPPLDARGVETLIRERVEARDAENIDKKCVALKGLRLENADALRATLISAHQHGVHALNLSCSLALLTFEDIARAFRSAKSFGASEWALEELSLAGTPTLGDDDDVDEHVVRHFVSQLLRVRKLNLAKCALAGRVVKILVEMLEAPRSENERRCESLNLRDNDVDEESGEALLRACAGSDDVVEIILTNNHRVHAETVAAVALKCRENWRRKRAAEATAALRDGQEAVLSFRKMGLTDDDVDGCVNRALASCMGVVKLDVRDNALGEDGMVALRNGVTASRVTSVNASGNPGFGTESFRKLSGQAAANFIRYDECDEALKSVSDRHLGDEGASILAAALREKGESVRAVGAHHNGIGSLGCVHIADALRETHSNLRELAMYANNIGIEGAMALARLVESHLALEVLDVGGNGFGDAGCVAIAVAMTRSSSRSKLIELHVDHNGITDIGGEALLRALVARRDAGTPLRTVWIHGNDIDGELAARITQCCSTHINVDAATVVVRALESSSCPSPTAEDIDRAELEAAKASERRDDDSSRLANRIAARVGAEYKVRCASHAAATRGTAVIAGIVLTDVKELEPHDITVVSLGVGTKFIPCDVATAIERASKDCLWNAHVHDSHAEVLARRGFLRFLYREIESFVRSGESSWLEITTKGAATLKRGVAAHLYVSTAPCGAASAGPKGTVTHDWVDDHSEAYQMHDIPLKNSLWFGSSYKGNDGDDQGQVPPGCVLIPNAELALGVAGKSLSCSDKIVRWHALGLQGALLSHFIEPVRLSSVVIGRKFDFARCTFATCCRGRALATDALPHPWMMYSGIKLESGGGDTASGGRELAGDGDESISWSFGEGTPSAHDGRTGVSIGGGGAISICSRAVLWYQFSNLVKVVQNTPACALRAPNVNGWTYDETKRAATSYSSARRKVFAET</sequence>
<dbReference type="KEGG" id="olu:OSTLU_88061"/>
<dbReference type="AlphaFoldDB" id="A4S1P7"/>
<dbReference type="InterPro" id="IPR002466">
    <property type="entry name" value="A_deamin"/>
</dbReference>
<dbReference type="Pfam" id="PF13516">
    <property type="entry name" value="LRR_6"/>
    <property type="match status" value="2"/>
</dbReference>
<dbReference type="OrthoDB" id="341587at2759"/>
<dbReference type="PROSITE" id="PS51450">
    <property type="entry name" value="LRR"/>
    <property type="match status" value="1"/>
</dbReference>
<dbReference type="HOGENOM" id="CLU_296015_0_0_1"/>
<dbReference type="Pfam" id="PF02137">
    <property type="entry name" value="A_deamin"/>
    <property type="match status" value="1"/>
</dbReference>
<accession>A4S1P7</accession>
<dbReference type="GO" id="GO:0003725">
    <property type="term" value="F:double-stranded RNA binding"/>
    <property type="evidence" value="ECO:0007669"/>
    <property type="project" value="TreeGrafter"/>
</dbReference>
<feature type="domain" description="A to I editase" evidence="2">
    <location>
        <begin position="601"/>
        <end position="936"/>
    </location>
</feature>
<comment type="subcellular location">
    <subcellularLocation>
        <location evidence="1">Cytoplasm</location>
        <location evidence="1">Cytoskeleton</location>
        <location evidence="1">Cilium axoneme</location>
    </subcellularLocation>
</comment>
<dbReference type="Proteomes" id="UP000001568">
    <property type="component" value="Chromosome 8"/>
</dbReference>